<organism evidence="2 3">
    <name type="scientific">Lachnellula suecica</name>
    <dbReference type="NCBI Taxonomy" id="602035"/>
    <lineage>
        <taxon>Eukaryota</taxon>
        <taxon>Fungi</taxon>
        <taxon>Dikarya</taxon>
        <taxon>Ascomycota</taxon>
        <taxon>Pezizomycotina</taxon>
        <taxon>Leotiomycetes</taxon>
        <taxon>Helotiales</taxon>
        <taxon>Lachnaceae</taxon>
        <taxon>Lachnellula</taxon>
    </lineage>
</organism>
<dbReference type="Proteomes" id="UP000469558">
    <property type="component" value="Unassembled WGS sequence"/>
</dbReference>
<dbReference type="AlphaFoldDB" id="A0A8T9C2Z7"/>
<dbReference type="PANTHER" id="PTHR31441:SF2">
    <property type="entry name" value="FOLLICULIN"/>
    <property type="match status" value="1"/>
</dbReference>
<feature type="region of interest" description="Disordered" evidence="1">
    <location>
        <begin position="37"/>
        <end position="124"/>
    </location>
</feature>
<gene>
    <name evidence="2" type="ORF">LSUE1_G006697</name>
</gene>
<feature type="compositionally biased region" description="Low complexity" evidence="1">
    <location>
        <begin position="40"/>
        <end position="53"/>
    </location>
</feature>
<dbReference type="GO" id="GO:1904263">
    <property type="term" value="P:positive regulation of TORC1 signaling"/>
    <property type="evidence" value="ECO:0007669"/>
    <property type="project" value="TreeGrafter"/>
</dbReference>
<comment type="caution">
    <text evidence="2">The sequence shown here is derived from an EMBL/GenBank/DDBJ whole genome shotgun (WGS) entry which is preliminary data.</text>
</comment>
<sequence>MASILCIAHYCDTHGPTPMMVTEGLPVGCTSCFDDEQLSTRRPSTSSRSLNPSDGLAGIRNGSRANSNSSDTENGAQRGALQASRSSSAIETPPESPRVMALQGGQSLNHRRDSSFRKTYDENDKKRAIPCENCALTLPKKTKEPPASNRMDNSGPILRTRKPYERVSAIPDEPSPPKSSASSSDSESAVTSKSRTHPHPLIRASTSSSNSSFNSTTSHDHFLDYTSTHEPLAPTSFSIIPPILSTDPLMRDLPPSSTQFTA</sequence>
<evidence type="ECO:0000313" key="2">
    <source>
        <dbReference type="EMBL" id="TVY78331.1"/>
    </source>
</evidence>
<dbReference type="OrthoDB" id="5599713at2759"/>
<feature type="compositionally biased region" description="Low complexity" evidence="1">
    <location>
        <begin position="205"/>
        <end position="216"/>
    </location>
</feature>
<dbReference type="InterPro" id="IPR021713">
    <property type="entry name" value="Folliculin"/>
</dbReference>
<feature type="region of interest" description="Disordered" evidence="1">
    <location>
        <begin position="137"/>
        <end position="216"/>
    </location>
</feature>
<proteinExistence type="predicted"/>
<feature type="non-terminal residue" evidence="2">
    <location>
        <position position="262"/>
    </location>
</feature>
<protein>
    <submittedName>
        <fullName evidence="2">Uncharacterized protein</fullName>
    </submittedName>
</protein>
<dbReference type="EMBL" id="QGMK01000791">
    <property type="protein sequence ID" value="TVY78331.1"/>
    <property type="molecule type" value="Genomic_DNA"/>
</dbReference>
<evidence type="ECO:0000256" key="1">
    <source>
        <dbReference type="SAM" id="MobiDB-lite"/>
    </source>
</evidence>
<feature type="compositionally biased region" description="Polar residues" evidence="1">
    <location>
        <begin position="63"/>
        <end position="75"/>
    </location>
</feature>
<reference evidence="2 3" key="1">
    <citation type="submission" date="2018-05" db="EMBL/GenBank/DDBJ databases">
        <title>Genome sequencing and assembly of the regulated plant pathogen Lachnellula willkommii and related sister species for the development of diagnostic species identification markers.</title>
        <authorList>
            <person name="Giroux E."/>
            <person name="Bilodeau G."/>
        </authorList>
    </citation>
    <scope>NUCLEOTIDE SEQUENCE [LARGE SCALE GENOMIC DNA]</scope>
    <source>
        <strain evidence="2 3">CBS 268.59</strain>
    </source>
</reference>
<feature type="compositionally biased region" description="Low complexity" evidence="1">
    <location>
        <begin position="178"/>
        <end position="193"/>
    </location>
</feature>
<name>A0A8T9C2Z7_9HELO</name>
<accession>A0A8T9C2Z7</accession>
<dbReference type="PANTHER" id="PTHR31441">
    <property type="entry name" value="FOLLICULIN FAMILY MEMBER"/>
    <property type="match status" value="1"/>
</dbReference>
<evidence type="ECO:0000313" key="3">
    <source>
        <dbReference type="Proteomes" id="UP000469558"/>
    </source>
</evidence>
<dbReference type="GO" id="GO:0005829">
    <property type="term" value="C:cytosol"/>
    <property type="evidence" value="ECO:0007669"/>
    <property type="project" value="TreeGrafter"/>
</dbReference>
<dbReference type="GO" id="GO:0005096">
    <property type="term" value="F:GTPase activator activity"/>
    <property type="evidence" value="ECO:0007669"/>
    <property type="project" value="TreeGrafter"/>
</dbReference>
<keyword evidence="3" id="KW-1185">Reference proteome</keyword>
<feature type="compositionally biased region" description="Basic and acidic residues" evidence="1">
    <location>
        <begin position="110"/>
        <end position="124"/>
    </location>
</feature>